<protein>
    <submittedName>
        <fullName evidence="1">Uncharacterized protein</fullName>
    </submittedName>
</protein>
<comment type="caution">
    <text evidence="1">The sequence shown here is derived from an EMBL/GenBank/DDBJ whole genome shotgun (WGS) entry which is preliminary data.</text>
</comment>
<keyword evidence="2" id="KW-1185">Reference proteome</keyword>
<accession>A0A9Q1KBM9</accession>
<dbReference type="OrthoDB" id="1193404at2759"/>
<dbReference type="Proteomes" id="UP001153076">
    <property type="component" value="Unassembled WGS sequence"/>
</dbReference>
<reference evidence="1" key="1">
    <citation type="submission" date="2022-04" db="EMBL/GenBank/DDBJ databases">
        <title>Carnegiea gigantea Genome sequencing and assembly v2.</title>
        <authorList>
            <person name="Copetti D."/>
            <person name="Sanderson M.J."/>
            <person name="Burquez A."/>
            <person name="Wojciechowski M.F."/>
        </authorList>
    </citation>
    <scope>NUCLEOTIDE SEQUENCE</scope>
    <source>
        <strain evidence="1">SGP5-SGP5p</strain>
        <tissue evidence="1">Aerial part</tissue>
    </source>
</reference>
<name>A0A9Q1KBM9_9CARY</name>
<organism evidence="1 2">
    <name type="scientific">Carnegiea gigantea</name>
    <dbReference type="NCBI Taxonomy" id="171969"/>
    <lineage>
        <taxon>Eukaryota</taxon>
        <taxon>Viridiplantae</taxon>
        <taxon>Streptophyta</taxon>
        <taxon>Embryophyta</taxon>
        <taxon>Tracheophyta</taxon>
        <taxon>Spermatophyta</taxon>
        <taxon>Magnoliopsida</taxon>
        <taxon>eudicotyledons</taxon>
        <taxon>Gunneridae</taxon>
        <taxon>Pentapetalae</taxon>
        <taxon>Caryophyllales</taxon>
        <taxon>Cactineae</taxon>
        <taxon>Cactaceae</taxon>
        <taxon>Cactoideae</taxon>
        <taxon>Echinocereeae</taxon>
        <taxon>Carnegiea</taxon>
    </lineage>
</organism>
<sequence length="243" mass="27779">MWQDASYELRESQPRNIKAMHEKEFSCLKLSVDQIQSEESKLCYLYYCDVQLEDLLRFGIGKGLFSDQETIDEAKNRVHSIISNLKMSLIDYKFTMFSGQRDIPSSYCCFCRWGTIPTQVISSPCHLQELYLGGSYSSWEVTETEESATLAEEREHSGILLTAQAFVSTYLNNSQHPSILQIGWRDFFKALELSLVSSLIERCAGLHDFQNSSCSHKKTSLQHVKLESRIQIRNVLPLALAEG</sequence>
<dbReference type="AlphaFoldDB" id="A0A9Q1KBM9"/>
<evidence type="ECO:0000313" key="2">
    <source>
        <dbReference type="Proteomes" id="UP001153076"/>
    </source>
</evidence>
<dbReference type="EMBL" id="JAKOGI010000195">
    <property type="protein sequence ID" value="KAJ8440272.1"/>
    <property type="molecule type" value="Genomic_DNA"/>
</dbReference>
<gene>
    <name evidence="1" type="ORF">Cgig2_001607</name>
</gene>
<proteinExistence type="predicted"/>
<evidence type="ECO:0000313" key="1">
    <source>
        <dbReference type="EMBL" id="KAJ8440272.1"/>
    </source>
</evidence>